<evidence type="ECO:0000313" key="2">
    <source>
        <dbReference type="EMBL" id="PWY83394.1"/>
    </source>
</evidence>
<gene>
    <name evidence="2" type="ORF">BO70DRAFT_361513</name>
</gene>
<accession>A0A317WA40</accession>
<protein>
    <submittedName>
        <fullName evidence="2">Uncharacterized protein</fullName>
    </submittedName>
</protein>
<dbReference type="InterPro" id="IPR022085">
    <property type="entry name" value="OpdG"/>
</dbReference>
<dbReference type="RefSeq" id="XP_025399837.1">
    <property type="nucleotide sequence ID" value="XM_025543058.1"/>
</dbReference>
<dbReference type="OrthoDB" id="3350591at2759"/>
<proteinExistence type="predicted"/>
<dbReference type="STRING" id="1448321.A0A317WA40"/>
<dbReference type="EMBL" id="MSFL01000010">
    <property type="protein sequence ID" value="PWY83394.1"/>
    <property type="molecule type" value="Genomic_DNA"/>
</dbReference>
<comment type="caution">
    <text evidence="2">The sequence shown here is derived from an EMBL/GenBank/DDBJ whole genome shotgun (WGS) entry which is preliminary data.</text>
</comment>
<evidence type="ECO:0000313" key="3">
    <source>
        <dbReference type="Proteomes" id="UP000247233"/>
    </source>
</evidence>
<dbReference type="AlphaFoldDB" id="A0A317WA40"/>
<feature type="region of interest" description="Disordered" evidence="1">
    <location>
        <begin position="70"/>
        <end position="89"/>
    </location>
</feature>
<dbReference type="Pfam" id="PF12311">
    <property type="entry name" value="DUF3632"/>
    <property type="match status" value="1"/>
</dbReference>
<dbReference type="GeneID" id="37065295"/>
<sequence length="325" mass="37692">MTEEVVFDTPLSLNLYEDFDDDEDLWYKGILVSLVTGDVTPTQAAIDIDTYITQLANQRYEAYQEYQELHPGQTPTDEEERDRVSGPNPRGDVEMLIQWAARLCSAFPPSHAGQERIISFLEALRDLPRHKVLNVVFPREEGDGMYTAMELWPLRGRWLSLQQEFRYIEDEVIYRTYRAKQPPPSEPDLRWRNFQSAIARITALDLINCDFMCSLGLIIPSHSWYPDLEDGNAEGFNWVAGQVIAAVQWLLRPEVGRYVYQQCRNADTVASDDRRVIWSLEKWGQWKEQLARVGEEQRFGVHARELAKLACQRMALYERGDAVEL</sequence>
<dbReference type="VEuPathDB" id="FungiDB:BO70DRAFT_361513"/>
<organism evidence="2 3">
    <name type="scientific">Aspergillus heteromorphus CBS 117.55</name>
    <dbReference type="NCBI Taxonomy" id="1448321"/>
    <lineage>
        <taxon>Eukaryota</taxon>
        <taxon>Fungi</taxon>
        <taxon>Dikarya</taxon>
        <taxon>Ascomycota</taxon>
        <taxon>Pezizomycotina</taxon>
        <taxon>Eurotiomycetes</taxon>
        <taxon>Eurotiomycetidae</taxon>
        <taxon>Eurotiales</taxon>
        <taxon>Aspergillaceae</taxon>
        <taxon>Aspergillus</taxon>
        <taxon>Aspergillus subgen. Circumdati</taxon>
    </lineage>
</organism>
<keyword evidence="3" id="KW-1185">Reference proteome</keyword>
<reference evidence="2 3" key="1">
    <citation type="submission" date="2016-12" db="EMBL/GenBank/DDBJ databases">
        <title>The genomes of Aspergillus section Nigri reveals drivers in fungal speciation.</title>
        <authorList>
            <consortium name="DOE Joint Genome Institute"/>
            <person name="Vesth T.C."/>
            <person name="Nybo J."/>
            <person name="Theobald S."/>
            <person name="Brandl J."/>
            <person name="Frisvad J.C."/>
            <person name="Nielsen K.F."/>
            <person name="Lyhne E.K."/>
            <person name="Kogle M.E."/>
            <person name="Kuo A."/>
            <person name="Riley R."/>
            <person name="Clum A."/>
            <person name="Nolan M."/>
            <person name="Lipzen A."/>
            <person name="Salamov A."/>
            <person name="Henrissat B."/>
            <person name="Wiebenga A."/>
            <person name="De Vries R.P."/>
            <person name="Grigoriev I.V."/>
            <person name="Mortensen U.H."/>
            <person name="Andersen M.R."/>
            <person name="Baker S.E."/>
        </authorList>
    </citation>
    <scope>NUCLEOTIDE SEQUENCE [LARGE SCALE GENOMIC DNA]</scope>
    <source>
        <strain evidence="2 3">CBS 117.55</strain>
    </source>
</reference>
<evidence type="ECO:0000256" key="1">
    <source>
        <dbReference type="SAM" id="MobiDB-lite"/>
    </source>
</evidence>
<name>A0A317WA40_9EURO</name>
<dbReference type="Proteomes" id="UP000247233">
    <property type="component" value="Unassembled WGS sequence"/>
</dbReference>